<evidence type="ECO:0000313" key="1">
    <source>
        <dbReference type="EMBL" id="CAB4240837.1"/>
    </source>
</evidence>
<sequence>MIIYLEFISGVSLGFECVTKPKGWFLVIDLFIIRVVLDYEAV</sequence>
<dbReference type="EMBL" id="LR797818">
    <property type="protein sequence ID" value="CAB4240837.1"/>
    <property type="molecule type" value="Genomic_DNA"/>
</dbReference>
<gene>
    <name evidence="1" type="ORF">UFOVP22_14</name>
</gene>
<name>A0A6J5T8F4_9CAUD</name>
<organism evidence="1">
    <name type="scientific">uncultured Caudovirales phage</name>
    <dbReference type="NCBI Taxonomy" id="2100421"/>
    <lineage>
        <taxon>Viruses</taxon>
        <taxon>Duplodnaviria</taxon>
        <taxon>Heunggongvirae</taxon>
        <taxon>Uroviricota</taxon>
        <taxon>Caudoviricetes</taxon>
        <taxon>Peduoviridae</taxon>
        <taxon>Maltschvirus</taxon>
        <taxon>Maltschvirus maltsch</taxon>
    </lineage>
</organism>
<accession>A0A6J5T8F4</accession>
<reference evidence="1" key="1">
    <citation type="submission" date="2020-05" db="EMBL/GenBank/DDBJ databases">
        <authorList>
            <person name="Chiriac C."/>
            <person name="Salcher M."/>
            <person name="Ghai R."/>
            <person name="Kavagutti S V."/>
        </authorList>
    </citation>
    <scope>NUCLEOTIDE SEQUENCE</scope>
</reference>
<protein>
    <submittedName>
        <fullName evidence="1">Uncharacterized protein</fullName>
    </submittedName>
</protein>
<proteinExistence type="predicted"/>